<keyword evidence="1" id="KW-0175">Coiled coil</keyword>
<protein>
    <submittedName>
        <fullName evidence="2">Uncharacterized protein</fullName>
    </submittedName>
</protein>
<gene>
    <name evidence="2" type="ORF">D0Y96_10560</name>
</gene>
<organism evidence="2 3">
    <name type="scientific">Paracidobacterium acidisoli</name>
    <dbReference type="NCBI Taxonomy" id="2303751"/>
    <lineage>
        <taxon>Bacteria</taxon>
        <taxon>Pseudomonadati</taxon>
        <taxon>Acidobacteriota</taxon>
        <taxon>Terriglobia</taxon>
        <taxon>Terriglobales</taxon>
        <taxon>Acidobacteriaceae</taxon>
        <taxon>Paracidobacterium</taxon>
    </lineage>
</organism>
<evidence type="ECO:0000313" key="2">
    <source>
        <dbReference type="EMBL" id="RFU17125.1"/>
    </source>
</evidence>
<evidence type="ECO:0000313" key="3">
    <source>
        <dbReference type="Proteomes" id="UP000264702"/>
    </source>
</evidence>
<reference evidence="2 3" key="1">
    <citation type="submission" date="2018-08" db="EMBL/GenBank/DDBJ databases">
        <title>Acidipila sp. 4G-K13, an acidobacterium isolated from forest soil.</title>
        <authorList>
            <person name="Gao Z.-H."/>
            <person name="Qiu L.-H."/>
        </authorList>
    </citation>
    <scope>NUCLEOTIDE SEQUENCE [LARGE SCALE GENOMIC DNA]</scope>
    <source>
        <strain evidence="2 3">4G-K13</strain>
    </source>
</reference>
<accession>A0A372IQE8</accession>
<dbReference type="AlphaFoldDB" id="A0A372IQE8"/>
<feature type="coiled-coil region" evidence="1">
    <location>
        <begin position="4"/>
        <end position="31"/>
    </location>
</feature>
<proteinExistence type="predicted"/>
<keyword evidence="3" id="KW-1185">Reference proteome</keyword>
<evidence type="ECO:0000256" key="1">
    <source>
        <dbReference type="SAM" id="Coils"/>
    </source>
</evidence>
<dbReference type="Proteomes" id="UP000264702">
    <property type="component" value="Unassembled WGS sequence"/>
</dbReference>
<sequence>MNEKEQIRIAIRALRDALPALEAKLAKLEAAEAATTRTQDCAIKGRRYAFSARWCEQHKRYETQHAK</sequence>
<name>A0A372IQE8_9BACT</name>
<comment type="caution">
    <text evidence="2">The sequence shown here is derived from an EMBL/GenBank/DDBJ whole genome shotgun (WGS) entry which is preliminary data.</text>
</comment>
<dbReference type="EMBL" id="QVQT01000003">
    <property type="protein sequence ID" value="RFU17125.1"/>
    <property type="molecule type" value="Genomic_DNA"/>
</dbReference>
<dbReference type="RefSeq" id="WP_117299452.1">
    <property type="nucleotide sequence ID" value="NZ_QVQT02000003.1"/>
</dbReference>